<sequence length="34" mass="3758">MFCGGTKNNVDGNNNREILLDNNSCGDIYSRCYG</sequence>
<organism evidence="1">
    <name type="scientific">viral metagenome</name>
    <dbReference type="NCBI Taxonomy" id="1070528"/>
    <lineage>
        <taxon>unclassified sequences</taxon>
        <taxon>metagenomes</taxon>
        <taxon>organismal metagenomes</taxon>
    </lineage>
</organism>
<evidence type="ECO:0000313" key="1">
    <source>
        <dbReference type="EMBL" id="QHT21511.1"/>
    </source>
</evidence>
<name>A0A6C0DYS4_9ZZZZ</name>
<dbReference type="EMBL" id="MN739695">
    <property type="protein sequence ID" value="QHT21511.1"/>
    <property type="molecule type" value="Genomic_DNA"/>
</dbReference>
<proteinExistence type="predicted"/>
<protein>
    <submittedName>
        <fullName evidence="1">Uncharacterized protein</fullName>
    </submittedName>
</protein>
<dbReference type="AlphaFoldDB" id="A0A6C0DYS4"/>
<accession>A0A6C0DYS4</accession>
<reference evidence="1" key="1">
    <citation type="journal article" date="2020" name="Nature">
        <title>Giant virus diversity and host interactions through global metagenomics.</title>
        <authorList>
            <person name="Schulz F."/>
            <person name="Roux S."/>
            <person name="Paez-Espino D."/>
            <person name="Jungbluth S."/>
            <person name="Walsh D.A."/>
            <person name="Denef V.J."/>
            <person name="McMahon K.D."/>
            <person name="Konstantinidis K.T."/>
            <person name="Eloe-Fadrosh E.A."/>
            <person name="Kyrpides N.C."/>
            <person name="Woyke T."/>
        </authorList>
    </citation>
    <scope>NUCLEOTIDE SEQUENCE</scope>
    <source>
        <strain evidence="1">GVMAG-M-3300023179-103</strain>
    </source>
</reference>